<dbReference type="EMBL" id="JAHKNG010000002">
    <property type="protein sequence ID" value="MBU3028787.1"/>
    <property type="molecule type" value="Genomic_DNA"/>
</dbReference>
<proteinExistence type="predicted"/>
<comment type="caution">
    <text evidence="1">The sequence shown here is derived from an EMBL/GenBank/DDBJ whole genome shotgun (WGS) entry which is preliminary data.</text>
</comment>
<protein>
    <submittedName>
        <fullName evidence="1">Uncharacterized protein</fullName>
    </submittedName>
</protein>
<organism evidence="1 2">
    <name type="scientific">Paracoccus marinaquae</name>
    <dbReference type="NCBI Taxonomy" id="2841926"/>
    <lineage>
        <taxon>Bacteria</taxon>
        <taxon>Pseudomonadati</taxon>
        <taxon>Pseudomonadota</taxon>
        <taxon>Alphaproteobacteria</taxon>
        <taxon>Rhodobacterales</taxon>
        <taxon>Paracoccaceae</taxon>
        <taxon>Paracoccus</taxon>
    </lineage>
</organism>
<gene>
    <name evidence="1" type="ORF">KNW02_01485</name>
</gene>
<sequence length="106" mass="11641">MTRSRPMRPATTVPATDSIPEIEDLLMGVYCACEEDLRVHVASLACQLFRRVDIGGEDLAAVARSLDLETGDAEAILAIVRRDLANAIVGRLSTVADPSKRRRKRH</sequence>
<evidence type="ECO:0000313" key="2">
    <source>
        <dbReference type="Proteomes" id="UP001166191"/>
    </source>
</evidence>
<evidence type="ECO:0000313" key="1">
    <source>
        <dbReference type="EMBL" id="MBU3028787.1"/>
    </source>
</evidence>
<keyword evidence="2" id="KW-1185">Reference proteome</keyword>
<name>A0ABS6ADV7_9RHOB</name>
<reference evidence="1" key="1">
    <citation type="submission" date="2021-06" db="EMBL/GenBank/DDBJ databases">
        <title>Paracoccus bacterium XHP0099 sp. nov., isolated from the surface waters of the Yellow Sea.</title>
        <authorList>
            <person name="Xue H."/>
            <person name="Zhang D."/>
        </authorList>
    </citation>
    <scope>NUCLEOTIDE SEQUENCE</scope>
    <source>
        <strain evidence="1">XHP0099</strain>
    </source>
</reference>
<accession>A0ABS6ADV7</accession>
<dbReference type="Proteomes" id="UP001166191">
    <property type="component" value="Unassembled WGS sequence"/>
</dbReference>
<dbReference type="RefSeq" id="WP_216031489.1">
    <property type="nucleotide sequence ID" value="NZ_JAHKNG010000002.1"/>
</dbReference>